<evidence type="ECO:0000313" key="2">
    <source>
        <dbReference type="EMBL" id="GCL40117.1"/>
    </source>
</evidence>
<evidence type="ECO:0000256" key="1">
    <source>
        <dbReference type="SAM" id="Phobius"/>
    </source>
</evidence>
<keyword evidence="3" id="KW-1185">Reference proteome</keyword>
<sequence>MHSLLKKINNKVLNYKTFIPILGFILTGYCFIIFLPLPYGINIGLDPSWQYAISYASSEKLTYGKDIIFTYGPLGYLIHGAVIDTNFWFIHIRTYATGTAIANY</sequence>
<feature type="transmembrane region" description="Helical" evidence="1">
    <location>
        <begin position="21"/>
        <end position="41"/>
    </location>
</feature>
<keyword evidence="1" id="KW-1133">Transmembrane helix</keyword>
<accession>A0A480A5B8</accession>
<evidence type="ECO:0000313" key="3">
    <source>
        <dbReference type="Proteomes" id="UP000300142"/>
    </source>
</evidence>
<gene>
    <name evidence="2" type="ORF">SR1949_52510</name>
</gene>
<reference evidence="3" key="1">
    <citation type="submission" date="2019-02" db="EMBL/GenBank/DDBJ databases">
        <title>Draft genome sequence of Sphaerospermopsis reniformis NIES-1949.</title>
        <authorList>
            <person name="Yamaguchi H."/>
            <person name="Suzuki S."/>
            <person name="Kawachi M."/>
        </authorList>
    </citation>
    <scope>NUCLEOTIDE SEQUENCE [LARGE SCALE GENOMIC DNA]</scope>
    <source>
        <strain evidence="3">NIES-1949</strain>
    </source>
</reference>
<dbReference type="AlphaFoldDB" id="A0A480A5B8"/>
<protein>
    <submittedName>
        <fullName evidence="2">Uncharacterized protein</fullName>
    </submittedName>
</protein>
<comment type="caution">
    <text evidence="2">The sequence shown here is derived from an EMBL/GenBank/DDBJ whole genome shotgun (WGS) entry which is preliminary data.</text>
</comment>
<dbReference type="EMBL" id="BJCE01000421">
    <property type="protein sequence ID" value="GCL40117.1"/>
    <property type="molecule type" value="Genomic_DNA"/>
</dbReference>
<name>A0A480A5B8_9CYAN</name>
<keyword evidence="1" id="KW-0472">Membrane</keyword>
<organism evidence="2 3">
    <name type="scientific">Sphaerospermopsis reniformis</name>
    <dbReference type="NCBI Taxonomy" id="531300"/>
    <lineage>
        <taxon>Bacteria</taxon>
        <taxon>Bacillati</taxon>
        <taxon>Cyanobacteriota</taxon>
        <taxon>Cyanophyceae</taxon>
        <taxon>Nostocales</taxon>
        <taxon>Aphanizomenonaceae</taxon>
        <taxon>Sphaerospermopsis</taxon>
    </lineage>
</organism>
<keyword evidence="1" id="KW-0812">Transmembrane</keyword>
<dbReference type="RefSeq" id="WP_137669504.1">
    <property type="nucleotide sequence ID" value="NZ_BJCE01000421.1"/>
</dbReference>
<dbReference type="Proteomes" id="UP000300142">
    <property type="component" value="Unassembled WGS sequence"/>
</dbReference>
<proteinExistence type="predicted"/>